<evidence type="ECO:0000313" key="6">
    <source>
        <dbReference type="Proteomes" id="UP000800035"/>
    </source>
</evidence>
<dbReference type="OrthoDB" id="10027823at2759"/>
<dbReference type="Proteomes" id="UP000800035">
    <property type="component" value="Unassembled WGS sequence"/>
</dbReference>
<gene>
    <name evidence="5" type="ORF">CC80DRAFT_533448</name>
</gene>
<feature type="transmembrane region" description="Helical" evidence="3">
    <location>
        <begin position="89"/>
        <end position="106"/>
    </location>
</feature>
<dbReference type="InterPro" id="IPR036259">
    <property type="entry name" value="MFS_trans_sf"/>
</dbReference>
<feature type="transmembrane region" description="Helical" evidence="3">
    <location>
        <begin position="362"/>
        <end position="383"/>
    </location>
</feature>
<dbReference type="PANTHER" id="PTHR23520:SF5">
    <property type="entry name" value="TRANSPORTER, PUTATIVE (AFU_ORTHOLOGUE AFUA_3G04000)-RELATED"/>
    <property type="match status" value="1"/>
</dbReference>
<keyword evidence="3" id="KW-0812">Transmembrane</keyword>
<feature type="compositionally biased region" description="Basic and acidic residues" evidence="2">
    <location>
        <begin position="509"/>
        <end position="522"/>
    </location>
</feature>
<dbReference type="AlphaFoldDB" id="A0A6A5U3M9"/>
<accession>A0A6A5U3M9</accession>
<feature type="domain" description="Major facilitator superfamily (MFS) profile" evidence="4">
    <location>
        <begin position="10"/>
        <end position="465"/>
    </location>
</feature>
<feature type="compositionally biased region" description="Acidic residues" evidence="2">
    <location>
        <begin position="832"/>
        <end position="861"/>
    </location>
</feature>
<protein>
    <submittedName>
        <fullName evidence="5">MFS general substrate transporter</fullName>
    </submittedName>
</protein>
<keyword evidence="6" id="KW-1185">Reference proteome</keyword>
<dbReference type="EMBL" id="ML976985">
    <property type="protein sequence ID" value="KAF1959264.1"/>
    <property type="molecule type" value="Genomic_DNA"/>
</dbReference>
<feature type="region of interest" description="Disordered" evidence="2">
    <location>
        <begin position="822"/>
        <end position="861"/>
    </location>
</feature>
<dbReference type="Gene3D" id="1.20.1250.20">
    <property type="entry name" value="MFS general substrate transporter like domains"/>
    <property type="match status" value="2"/>
</dbReference>
<dbReference type="InterPro" id="IPR011701">
    <property type="entry name" value="MFS"/>
</dbReference>
<organism evidence="5 6">
    <name type="scientific">Byssothecium circinans</name>
    <dbReference type="NCBI Taxonomy" id="147558"/>
    <lineage>
        <taxon>Eukaryota</taxon>
        <taxon>Fungi</taxon>
        <taxon>Dikarya</taxon>
        <taxon>Ascomycota</taxon>
        <taxon>Pezizomycotina</taxon>
        <taxon>Dothideomycetes</taxon>
        <taxon>Pleosporomycetidae</taxon>
        <taxon>Pleosporales</taxon>
        <taxon>Massarineae</taxon>
        <taxon>Massarinaceae</taxon>
        <taxon>Byssothecium</taxon>
    </lineage>
</organism>
<keyword evidence="3" id="KW-1133">Transmembrane helix</keyword>
<evidence type="ECO:0000256" key="2">
    <source>
        <dbReference type="SAM" id="MobiDB-lite"/>
    </source>
</evidence>
<name>A0A6A5U3M9_9PLEO</name>
<feature type="transmembrane region" description="Helical" evidence="3">
    <location>
        <begin position="61"/>
        <end position="82"/>
    </location>
</feature>
<feature type="transmembrane region" description="Helical" evidence="3">
    <location>
        <begin position="192"/>
        <end position="212"/>
    </location>
</feature>
<dbReference type="InterPro" id="IPR020846">
    <property type="entry name" value="MFS_dom"/>
</dbReference>
<evidence type="ECO:0000259" key="4">
    <source>
        <dbReference type="PROSITE" id="PS50850"/>
    </source>
</evidence>
<dbReference type="GO" id="GO:0022857">
    <property type="term" value="F:transmembrane transporter activity"/>
    <property type="evidence" value="ECO:0007669"/>
    <property type="project" value="InterPro"/>
</dbReference>
<evidence type="ECO:0000313" key="5">
    <source>
        <dbReference type="EMBL" id="KAF1959264.1"/>
    </source>
</evidence>
<dbReference type="GO" id="GO:0000329">
    <property type="term" value="C:fungal-type vacuole membrane"/>
    <property type="evidence" value="ECO:0007669"/>
    <property type="project" value="TreeGrafter"/>
</dbReference>
<feature type="transmembrane region" description="Helical" evidence="3">
    <location>
        <begin position="323"/>
        <end position="342"/>
    </location>
</feature>
<reference evidence="5" key="1">
    <citation type="journal article" date="2020" name="Stud. Mycol.">
        <title>101 Dothideomycetes genomes: a test case for predicting lifestyles and emergence of pathogens.</title>
        <authorList>
            <person name="Haridas S."/>
            <person name="Albert R."/>
            <person name="Binder M."/>
            <person name="Bloem J."/>
            <person name="Labutti K."/>
            <person name="Salamov A."/>
            <person name="Andreopoulos B."/>
            <person name="Baker S."/>
            <person name="Barry K."/>
            <person name="Bills G."/>
            <person name="Bluhm B."/>
            <person name="Cannon C."/>
            <person name="Castanera R."/>
            <person name="Culley D."/>
            <person name="Daum C."/>
            <person name="Ezra D."/>
            <person name="Gonzalez J."/>
            <person name="Henrissat B."/>
            <person name="Kuo A."/>
            <person name="Liang C."/>
            <person name="Lipzen A."/>
            <person name="Lutzoni F."/>
            <person name="Magnuson J."/>
            <person name="Mondo S."/>
            <person name="Nolan M."/>
            <person name="Ohm R."/>
            <person name="Pangilinan J."/>
            <person name="Park H.-J."/>
            <person name="Ramirez L."/>
            <person name="Alfaro M."/>
            <person name="Sun H."/>
            <person name="Tritt A."/>
            <person name="Yoshinaga Y."/>
            <person name="Zwiers L.-H."/>
            <person name="Turgeon B."/>
            <person name="Goodwin S."/>
            <person name="Spatafora J."/>
            <person name="Crous P."/>
            <person name="Grigoriev I."/>
        </authorList>
    </citation>
    <scope>NUCLEOTIDE SEQUENCE</scope>
    <source>
        <strain evidence="5">CBS 675.92</strain>
    </source>
</reference>
<feature type="transmembrane region" description="Helical" evidence="3">
    <location>
        <begin position="112"/>
        <end position="133"/>
    </location>
</feature>
<feature type="transmembrane region" description="Helical" evidence="3">
    <location>
        <begin position="36"/>
        <end position="55"/>
    </location>
</feature>
<feature type="transmembrane region" description="Helical" evidence="3">
    <location>
        <begin position="154"/>
        <end position="172"/>
    </location>
</feature>
<evidence type="ECO:0000256" key="3">
    <source>
        <dbReference type="SAM" id="Phobius"/>
    </source>
</evidence>
<dbReference type="PANTHER" id="PTHR23520">
    <property type="entry name" value="TRANSPORTER, PUTATIVE (AFU_ORTHOLOGUE AFUA_3G04000)-RELATED"/>
    <property type="match status" value="1"/>
</dbReference>
<feature type="region of interest" description="Disordered" evidence="2">
    <location>
        <begin position="499"/>
        <end position="550"/>
    </location>
</feature>
<dbReference type="Pfam" id="PF07690">
    <property type="entry name" value="MFS_1"/>
    <property type="match status" value="2"/>
</dbReference>
<sequence length="861" mass="95398">MVPTVLTRLSHFLGVHSLHTTGLDAYLIISLRCLRMFSAGIPSLILALFFSSLSFPDSRIGLFMTLTLLGDVVLSLVLTLIADKIGRRRILLFGSGMMALSGTAFAMSENFWVLLCAAVFGVISVTGGDCGPFRAVEESVLSGLTDDKTRSDVLAWYVTATTMAGAIGSEVAGRVVSWVEKSSGDVKMAYHILFWGYAGFGVIGFLICLGLSGRCEAAGEKREMRERNRPQGSVDEEEEVVLLEAMTPSTTDGFDHAEEPRRSARVPEKTKQSYFSQISKPTRRIMYPLWTLLAIDSLADGMTPYSLMNYYVDQKFHLSKSTLGDITSASQFLCAVSAIFAGPLSKHIGLINTMVFTHLPSSIASAFIPLPSSVGWTVALLLFRASLNSMDQAPRTAFIAAVVKPEERTGAMGITSMLRTLAMSVGPSITGILAGNDRFWAAFVATGICRITYDLGLWILFVNVKVEGGNGKRAMERRRDEEAADADSIDDAAWDGLLSDSESEVSSEDDSRGRKSTRKDDVYASTHKHTFQHSHNQSTLTNPSSSRNPATKILSKMSTTVSPPPRSSLLGLPLELRQMIYNFVFADDETGDVLIKSRPDSDGIGRTHSDSFVEYHSFTLVNREVHAEVDEWYFTHSRFRFEGQGDAFGLKDFVARVPKKYLQRITRISITYFSLEHMLREQGDARRNKFLTLRRCLNLSLPQMRAFLAAENPAAPPPTDRDAINFFFRDFQLAIDGYNNVRQTVNILNSFPLLKYLDLGMYLSECCVIEDTPNAQGSEQERYYQGHYHQDRVDGRSVEREDVRAKKVVGVEGLSECAVWEMDEIGGRGLPDETDDEDDGEEQESDEDDVASEDDEDEEGG</sequence>
<dbReference type="SUPFAM" id="SSF103473">
    <property type="entry name" value="MFS general substrate transporter"/>
    <property type="match status" value="1"/>
</dbReference>
<keyword evidence="3" id="KW-0472">Membrane</keyword>
<proteinExistence type="predicted"/>
<evidence type="ECO:0000256" key="1">
    <source>
        <dbReference type="ARBA" id="ARBA00004141"/>
    </source>
</evidence>
<comment type="subcellular location">
    <subcellularLocation>
        <location evidence="1">Membrane</location>
        <topology evidence="1">Multi-pass membrane protein</topology>
    </subcellularLocation>
</comment>
<dbReference type="PROSITE" id="PS50850">
    <property type="entry name" value="MFS"/>
    <property type="match status" value="1"/>
</dbReference>
<feature type="compositionally biased region" description="Polar residues" evidence="2">
    <location>
        <begin position="533"/>
        <end position="549"/>
    </location>
</feature>